<dbReference type="AlphaFoldDB" id="A0A1B0ACL2"/>
<accession>A0A1B0ACL2</accession>
<protein>
    <submittedName>
        <fullName evidence="1">Uncharacterized protein</fullName>
    </submittedName>
</protein>
<organism evidence="1 2">
    <name type="scientific">Glossina pallidipes</name>
    <name type="common">Tsetse fly</name>
    <dbReference type="NCBI Taxonomy" id="7398"/>
    <lineage>
        <taxon>Eukaryota</taxon>
        <taxon>Metazoa</taxon>
        <taxon>Ecdysozoa</taxon>
        <taxon>Arthropoda</taxon>
        <taxon>Hexapoda</taxon>
        <taxon>Insecta</taxon>
        <taxon>Pterygota</taxon>
        <taxon>Neoptera</taxon>
        <taxon>Endopterygota</taxon>
        <taxon>Diptera</taxon>
        <taxon>Brachycera</taxon>
        <taxon>Muscomorpha</taxon>
        <taxon>Hippoboscoidea</taxon>
        <taxon>Glossinidae</taxon>
        <taxon>Glossina</taxon>
    </lineage>
</organism>
<keyword evidence="2" id="KW-1185">Reference proteome</keyword>
<evidence type="ECO:0000313" key="2">
    <source>
        <dbReference type="Proteomes" id="UP000092445"/>
    </source>
</evidence>
<evidence type="ECO:0000313" key="1">
    <source>
        <dbReference type="EnsemblMetazoa" id="GPAI041252-PA"/>
    </source>
</evidence>
<dbReference type="Proteomes" id="UP000092445">
    <property type="component" value="Unassembled WGS sequence"/>
</dbReference>
<dbReference type="EnsemblMetazoa" id="GPAI041252-RA">
    <property type="protein sequence ID" value="GPAI041252-PA"/>
    <property type="gene ID" value="GPAI041252"/>
</dbReference>
<name>A0A1B0ACL2_GLOPL</name>
<dbReference type="VEuPathDB" id="VectorBase:GPAI041252"/>
<reference evidence="1" key="2">
    <citation type="submission" date="2020-05" db="UniProtKB">
        <authorList>
            <consortium name="EnsemblMetazoa"/>
        </authorList>
    </citation>
    <scope>IDENTIFICATION</scope>
    <source>
        <strain evidence="1">IAEA</strain>
    </source>
</reference>
<sequence>MLLTFEDIRFWKILWEDRTCQSKGMSSTCQFYTSSAHEYHQSNGLPSDLLMSTNRRPFYNKPIAHRIPFMVFLFSMQRGRAVDGPLSCILTFYLISVVNFMTTGITKADMVKSKSATLHTTQTKCKI</sequence>
<reference evidence="2" key="1">
    <citation type="submission" date="2014-03" db="EMBL/GenBank/DDBJ databases">
        <authorList>
            <person name="Aksoy S."/>
            <person name="Warren W."/>
            <person name="Wilson R.K."/>
        </authorList>
    </citation>
    <scope>NUCLEOTIDE SEQUENCE [LARGE SCALE GENOMIC DNA]</scope>
    <source>
        <strain evidence="2">IAEA</strain>
    </source>
</reference>
<proteinExistence type="predicted"/>